<evidence type="ECO:0000313" key="2">
    <source>
        <dbReference type="Proteomes" id="UP001057402"/>
    </source>
</evidence>
<gene>
    <name evidence="1" type="ORF">MLD38_006539</name>
</gene>
<name>A0ACB9RMW1_9MYRT</name>
<keyword evidence="2" id="KW-1185">Reference proteome</keyword>
<organism evidence="1 2">
    <name type="scientific">Melastoma candidum</name>
    <dbReference type="NCBI Taxonomy" id="119954"/>
    <lineage>
        <taxon>Eukaryota</taxon>
        <taxon>Viridiplantae</taxon>
        <taxon>Streptophyta</taxon>
        <taxon>Embryophyta</taxon>
        <taxon>Tracheophyta</taxon>
        <taxon>Spermatophyta</taxon>
        <taxon>Magnoliopsida</taxon>
        <taxon>eudicotyledons</taxon>
        <taxon>Gunneridae</taxon>
        <taxon>Pentapetalae</taxon>
        <taxon>rosids</taxon>
        <taxon>malvids</taxon>
        <taxon>Myrtales</taxon>
        <taxon>Melastomataceae</taxon>
        <taxon>Melastomatoideae</taxon>
        <taxon>Melastomateae</taxon>
        <taxon>Melastoma</taxon>
    </lineage>
</organism>
<proteinExistence type="predicted"/>
<dbReference type="EMBL" id="CM042882">
    <property type="protein sequence ID" value="KAI4380338.1"/>
    <property type="molecule type" value="Genomic_DNA"/>
</dbReference>
<reference evidence="2" key="1">
    <citation type="journal article" date="2023" name="Front. Plant Sci.">
        <title>Chromosomal-level genome assembly of Melastoma candidum provides insights into trichome evolution.</title>
        <authorList>
            <person name="Zhong Y."/>
            <person name="Wu W."/>
            <person name="Sun C."/>
            <person name="Zou P."/>
            <person name="Liu Y."/>
            <person name="Dai S."/>
            <person name="Zhou R."/>
        </authorList>
    </citation>
    <scope>NUCLEOTIDE SEQUENCE [LARGE SCALE GENOMIC DNA]</scope>
</reference>
<comment type="caution">
    <text evidence="1">The sequence shown here is derived from an EMBL/GenBank/DDBJ whole genome shotgun (WGS) entry which is preliminary data.</text>
</comment>
<accession>A0ACB9RMW1</accession>
<dbReference type="Proteomes" id="UP001057402">
    <property type="component" value="Chromosome 3"/>
</dbReference>
<evidence type="ECO:0000313" key="1">
    <source>
        <dbReference type="EMBL" id="KAI4380338.1"/>
    </source>
</evidence>
<sequence>MNDGTLSGFFHRSFVQVQNILDRNRLLNDEISRNQESRAPAGLTLNVGLIRELNHNFRRVVDLYVDLSTGLSRQSSEGDSTGHLAEGLKRDKRA</sequence>
<protein>
    <submittedName>
        <fullName evidence="1">Uncharacterized protein</fullName>
    </submittedName>
</protein>